<dbReference type="STRING" id="407036.SAMN05216243_1172"/>
<proteinExistence type="predicted"/>
<feature type="domain" description="Rhamnogalacturonase A/B/Epimerase-like pectate lyase" evidence="1">
    <location>
        <begin position="2"/>
        <end position="268"/>
    </location>
</feature>
<feature type="domain" description="Right handed beta helix" evidence="2">
    <location>
        <begin position="294"/>
        <end position="434"/>
    </location>
</feature>
<dbReference type="Gene3D" id="2.160.20.10">
    <property type="entry name" value="Single-stranded right-handed beta-helix, Pectin lyase-like"/>
    <property type="match status" value="1"/>
</dbReference>
<dbReference type="InterPro" id="IPR024535">
    <property type="entry name" value="RHGA/B-epi-like_pectate_lyase"/>
</dbReference>
<keyword evidence="4" id="KW-1185">Reference proteome</keyword>
<dbReference type="SUPFAM" id="SSF51126">
    <property type="entry name" value="Pectin lyase-like"/>
    <property type="match status" value="2"/>
</dbReference>
<name>A0A1G8X5B9_9BACI</name>
<dbReference type="InterPro" id="IPR039448">
    <property type="entry name" value="Beta_helix"/>
</dbReference>
<dbReference type="OrthoDB" id="2404754at2"/>
<dbReference type="InterPro" id="IPR006626">
    <property type="entry name" value="PbH1"/>
</dbReference>
<dbReference type="Pfam" id="PF13229">
    <property type="entry name" value="Beta_helix"/>
    <property type="match status" value="1"/>
</dbReference>
<dbReference type="AlphaFoldDB" id="A0A1G8X5B9"/>
<dbReference type="Proteomes" id="UP000198694">
    <property type="component" value="Unassembled WGS sequence"/>
</dbReference>
<evidence type="ECO:0000313" key="4">
    <source>
        <dbReference type="Proteomes" id="UP000198694"/>
    </source>
</evidence>
<dbReference type="InterPro" id="IPR012334">
    <property type="entry name" value="Pectin_lyas_fold"/>
</dbReference>
<accession>A0A1G8X5B9</accession>
<dbReference type="SMART" id="SM00710">
    <property type="entry name" value="PbH1"/>
    <property type="match status" value="8"/>
</dbReference>
<dbReference type="Pfam" id="PF12708">
    <property type="entry name" value="Pect-lyase_RHGA_epim"/>
    <property type="match status" value="1"/>
</dbReference>
<dbReference type="InterPro" id="IPR011050">
    <property type="entry name" value="Pectin_lyase_fold/virulence"/>
</dbReference>
<evidence type="ECO:0000313" key="3">
    <source>
        <dbReference type="EMBL" id="SDJ85819.1"/>
    </source>
</evidence>
<protein>
    <submittedName>
        <fullName evidence="3">Right handed beta helix region</fullName>
    </submittedName>
</protein>
<dbReference type="EMBL" id="FNFL01000001">
    <property type="protein sequence ID" value="SDJ85819.1"/>
    <property type="molecule type" value="Genomic_DNA"/>
</dbReference>
<sequence>MFINVEDYGAVGDGQTKDAIAIQAALDEAIPGQAGVTVWIPEGTYILERTLYVSSNTHIIAAANARLVRDHSGYLATNGRPSDSFEGYGGNSNIQFEGGIWDFNGTKQTVMHNCFAIGHGENITFEKMEVRDVAGAHAIEVCGCRNVQIKSCQFLGFIDSGGRNFSEAVQIDLMKGAWAFGAFGSYDHTPCENIWIMDCYFGSSSTIGSQVWPRGIGSHSSTIGRWHRNIIIANNIFEGLTMQAVRAFNWQDVSIHHNQIKHCGAGINVVSAPVSDPKDTKDVSGSQTGRSQPCHNFDISNNIISGGLAYNHGININGEKTGVLSNVSISNNIISDSVCTSAFSGIYIRNGDAVQVNNNILRNIRGTAIAASAGQHYTITSNVILDTGGDGVKVTDSVYFIDIVSNMVREAAYSGIVVSDHLEMVSIIGNTIAEVNRDNKKDIYHMAVTKNVNGVNISANTCSNEKKDNKAAAVLKVSASCKNVTRNGNNFQGLVSYDATDS</sequence>
<organism evidence="3 4">
    <name type="scientific">Sediminibacillus albus</name>
    <dbReference type="NCBI Taxonomy" id="407036"/>
    <lineage>
        <taxon>Bacteria</taxon>
        <taxon>Bacillati</taxon>
        <taxon>Bacillota</taxon>
        <taxon>Bacilli</taxon>
        <taxon>Bacillales</taxon>
        <taxon>Bacillaceae</taxon>
        <taxon>Sediminibacillus</taxon>
    </lineage>
</organism>
<evidence type="ECO:0000259" key="2">
    <source>
        <dbReference type="Pfam" id="PF13229"/>
    </source>
</evidence>
<reference evidence="3 4" key="1">
    <citation type="submission" date="2016-10" db="EMBL/GenBank/DDBJ databases">
        <authorList>
            <person name="de Groot N.N."/>
        </authorList>
    </citation>
    <scope>NUCLEOTIDE SEQUENCE [LARGE SCALE GENOMIC DNA]</scope>
    <source>
        <strain evidence="3 4">CGMCC 1.6502</strain>
    </source>
</reference>
<dbReference type="RefSeq" id="WP_093211900.1">
    <property type="nucleotide sequence ID" value="NZ_FNFL01000001.1"/>
</dbReference>
<evidence type="ECO:0000259" key="1">
    <source>
        <dbReference type="Pfam" id="PF12708"/>
    </source>
</evidence>
<gene>
    <name evidence="3" type="ORF">SAMN05216243_1172</name>
</gene>